<feature type="domain" description="4'-phosphopantetheinyl transferase" evidence="4">
    <location>
        <begin position="134"/>
        <end position="218"/>
    </location>
</feature>
<evidence type="ECO:0000313" key="6">
    <source>
        <dbReference type="EMBL" id="CUA89845.1"/>
    </source>
</evidence>
<feature type="region of interest" description="Disordered" evidence="3">
    <location>
        <begin position="1"/>
        <end position="21"/>
    </location>
</feature>
<proteinExistence type="inferred from homology"/>
<comment type="similarity">
    <text evidence="1">Belongs to the P-Pant transferase superfamily. Gsp/Sfp/HetI/AcpT family.</text>
</comment>
<dbReference type="InterPro" id="IPR037143">
    <property type="entry name" value="4-PPantetheinyl_Trfase_dom_sf"/>
</dbReference>
<dbReference type="SUPFAM" id="SSF56214">
    <property type="entry name" value="4'-phosphopantetheinyl transferase"/>
    <property type="match status" value="2"/>
</dbReference>
<name>A0ABM9U8C7_9HYPH</name>
<dbReference type="PANTHER" id="PTHR12215">
    <property type="entry name" value="PHOSPHOPANTETHEINE TRANSFERASE"/>
    <property type="match status" value="1"/>
</dbReference>
<dbReference type="InterPro" id="IPR055066">
    <property type="entry name" value="AASDHPPT_N"/>
</dbReference>
<comment type="caution">
    <text evidence="6">The sequence shown here is derived from an EMBL/GenBank/DDBJ whole genome shotgun (WGS) entry which is preliminary data.</text>
</comment>
<keyword evidence="2 6" id="KW-0808">Transferase</keyword>
<dbReference type="Proteomes" id="UP000182178">
    <property type="component" value="Unassembled WGS sequence"/>
</dbReference>
<protein>
    <submittedName>
        <fullName evidence="6">4'-phosphopantetheinyl transferase superfamily</fullName>
    </submittedName>
</protein>
<evidence type="ECO:0000256" key="1">
    <source>
        <dbReference type="ARBA" id="ARBA00010990"/>
    </source>
</evidence>
<accession>A0ABM9U8C7</accession>
<dbReference type="Gene3D" id="3.90.470.20">
    <property type="entry name" value="4'-phosphopantetheinyl transferase domain"/>
    <property type="match status" value="1"/>
</dbReference>
<dbReference type="GO" id="GO:0016740">
    <property type="term" value="F:transferase activity"/>
    <property type="evidence" value="ECO:0007669"/>
    <property type="project" value="UniProtKB-KW"/>
</dbReference>
<gene>
    <name evidence="6" type="ORF">Ga0061061_11027</name>
</gene>
<evidence type="ECO:0000259" key="4">
    <source>
        <dbReference type="Pfam" id="PF01648"/>
    </source>
</evidence>
<dbReference type="Pfam" id="PF01648">
    <property type="entry name" value="ACPS"/>
    <property type="match status" value="1"/>
</dbReference>
<evidence type="ECO:0000259" key="5">
    <source>
        <dbReference type="Pfam" id="PF22624"/>
    </source>
</evidence>
<evidence type="ECO:0000256" key="3">
    <source>
        <dbReference type="SAM" id="MobiDB-lite"/>
    </source>
</evidence>
<sequence>MIQPATHDAGPPDRWPIGPGVPPWPADGEVHVWSAALDEGDWAQAEGILGSDEVAKAARYRFAHDGARFSRARILRRLVLARYLGCAAGDIAFGETGIRRPCLADREGARVQGLDFNTSRSADMALIAVASGMRVGIDIEVARVMDDIDEIARQHFHVNEWLAIAGERAPAAKQNVFLRCWTRKEALTKAMGVGLHLPLHAFFVGTEPEAAPFRAFFDVDPSGQPGWWLTDLSVPPVYAALASDGVPKRLHLWRMRL</sequence>
<feature type="domain" description="4'-phosphopantetheinyl transferase N-terminal" evidence="5">
    <location>
        <begin position="40"/>
        <end position="129"/>
    </location>
</feature>
<dbReference type="InterPro" id="IPR050559">
    <property type="entry name" value="P-Pant_transferase_sf"/>
</dbReference>
<dbReference type="EMBL" id="CYHC01000010">
    <property type="protein sequence ID" value="CUA89845.1"/>
    <property type="molecule type" value="Genomic_DNA"/>
</dbReference>
<evidence type="ECO:0000256" key="2">
    <source>
        <dbReference type="ARBA" id="ARBA00022679"/>
    </source>
</evidence>
<keyword evidence="7" id="KW-1185">Reference proteome</keyword>
<evidence type="ECO:0000313" key="7">
    <source>
        <dbReference type="Proteomes" id="UP000182178"/>
    </source>
</evidence>
<dbReference type="InterPro" id="IPR008278">
    <property type="entry name" value="4-PPantetheinyl_Trfase_dom"/>
</dbReference>
<organism evidence="6 7">
    <name type="scientific">Chelatococcus sambhunathii</name>
    <dbReference type="NCBI Taxonomy" id="363953"/>
    <lineage>
        <taxon>Bacteria</taxon>
        <taxon>Pseudomonadati</taxon>
        <taxon>Pseudomonadota</taxon>
        <taxon>Alphaproteobacteria</taxon>
        <taxon>Hyphomicrobiales</taxon>
        <taxon>Chelatococcaceae</taxon>
        <taxon>Chelatococcus</taxon>
    </lineage>
</organism>
<reference evidence="6 7" key="1">
    <citation type="submission" date="2015-08" db="EMBL/GenBank/DDBJ databases">
        <authorList>
            <person name="Varghese N."/>
        </authorList>
    </citation>
    <scope>NUCLEOTIDE SEQUENCE [LARGE SCALE GENOMIC DNA]</scope>
    <source>
        <strain evidence="6 7">DSM 18167</strain>
    </source>
</reference>
<dbReference type="Pfam" id="PF22624">
    <property type="entry name" value="AASDHPPT_N"/>
    <property type="match status" value="1"/>
</dbReference>
<dbReference type="PANTHER" id="PTHR12215:SF10">
    <property type="entry name" value="L-AMINOADIPATE-SEMIALDEHYDE DEHYDROGENASE-PHOSPHOPANTETHEINYL TRANSFERASE"/>
    <property type="match status" value="1"/>
</dbReference>